<evidence type="ECO:0000256" key="2">
    <source>
        <dbReference type="ARBA" id="ARBA00022679"/>
    </source>
</evidence>
<sequence>MRKSIKEKLKTKQGLKSFILNLLVHPVKTRPRGWLRLFQPFYIKRGRRSVIYSNIRKDIVPFNSFELGEKSVIESFSTINNMVGAITIGSRSRIGLGNTIIGPVKIGNNVNLAQNIIISGLNHNYSDPDKTIISQGVNTSEVIIEDDVWIGANSVILAGITIGKHSVIGAGSVVIRDVPPYSIVVGNPGKIIKQYNFSSQEWTKL</sequence>
<proteinExistence type="inferred from homology"/>
<keyword evidence="3" id="KW-0677">Repeat</keyword>
<dbReference type="Pfam" id="PF00132">
    <property type="entry name" value="Hexapep"/>
    <property type="match status" value="1"/>
</dbReference>
<dbReference type="Proteomes" id="UP000646484">
    <property type="component" value="Unassembled WGS sequence"/>
</dbReference>
<organism evidence="5 6">
    <name type="scientific">Butyricimonas hominis</name>
    <dbReference type="NCBI Taxonomy" id="2763032"/>
    <lineage>
        <taxon>Bacteria</taxon>
        <taxon>Pseudomonadati</taxon>
        <taxon>Bacteroidota</taxon>
        <taxon>Bacteroidia</taxon>
        <taxon>Bacteroidales</taxon>
        <taxon>Odoribacteraceae</taxon>
        <taxon>Butyricimonas</taxon>
    </lineage>
</organism>
<dbReference type="InterPro" id="IPR051159">
    <property type="entry name" value="Hexapeptide_acetyltransf"/>
</dbReference>
<dbReference type="PANTHER" id="PTHR23416">
    <property type="entry name" value="SIALIC ACID SYNTHASE-RELATED"/>
    <property type="match status" value="1"/>
</dbReference>
<comment type="similarity">
    <text evidence="1">Belongs to the transferase hexapeptide repeat family.</text>
</comment>
<reference evidence="5 6" key="1">
    <citation type="submission" date="2020-08" db="EMBL/GenBank/DDBJ databases">
        <title>Genome public.</title>
        <authorList>
            <person name="Liu C."/>
            <person name="Sun Q."/>
        </authorList>
    </citation>
    <scope>NUCLEOTIDE SEQUENCE [LARGE SCALE GENOMIC DNA]</scope>
    <source>
        <strain evidence="5 6">NSJ-56</strain>
    </source>
</reference>
<dbReference type="Gene3D" id="2.160.10.10">
    <property type="entry name" value="Hexapeptide repeat proteins"/>
    <property type="match status" value="1"/>
</dbReference>
<dbReference type="PANTHER" id="PTHR23416:SF23">
    <property type="entry name" value="ACETYLTRANSFERASE C18B11.09C-RELATED"/>
    <property type="match status" value="1"/>
</dbReference>
<dbReference type="GO" id="GO:0016746">
    <property type="term" value="F:acyltransferase activity"/>
    <property type="evidence" value="ECO:0007669"/>
    <property type="project" value="UniProtKB-KW"/>
</dbReference>
<dbReference type="InterPro" id="IPR018357">
    <property type="entry name" value="Hexapep_transf_CS"/>
</dbReference>
<keyword evidence="2" id="KW-0808">Transferase</keyword>
<evidence type="ECO:0000313" key="6">
    <source>
        <dbReference type="Proteomes" id="UP000646484"/>
    </source>
</evidence>
<protein>
    <submittedName>
        <fullName evidence="5">Acyltransferase</fullName>
    </submittedName>
</protein>
<dbReference type="EMBL" id="JACOOH010000005">
    <property type="protein sequence ID" value="MBC5621936.1"/>
    <property type="molecule type" value="Genomic_DNA"/>
</dbReference>
<dbReference type="RefSeq" id="WP_186976352.1">
    <property type="nucleotide sequence ID" value="NZ_JACOOH010000005.1"/>
</dbReference>
<evidence type="ECO:0000256" key="1">
    <source>
        <dbReference type="ARBA" id="ARBA00007274"/>
    </source>
</evidence>
<keyword evidence="4 5" id="KW-0012">Acyltransferase</keyword>
<dbReference type="InterPro" id="IPR011004">
    <property type="entry name" value="Trimer_LpxA-like_sf"/>
</dbReference>
<dbReference type="InterPro" id="IPR001451">
    <property type="entry name" value="Hexapep"/>
</dbReference>
<name>A0ABR7D1X6_9BACT</name>
<evidence type="ECO:0000256" key="4">
    <source>
        <dbReference type="ARBA" id="ARBA00023315"/>
    </source>
</evidence>
<dbReference type="CDD" id="cd04647">
    <property type="entry name" value="LbH_MAT_like"/>
    <property type="match status" value="1"/>
</dbReference>
<gene>
    <name evidence="5" type="ORF">H8S64_12585</name>
</gene>
<accession>A0ABR7D1X6</accession>
<evidence type="ECO:0000313" key="5">
    <source>
        <dbReference type="EMBL" id="MBC5621936.1"/>
    </source>
</evidence>
<comment type="caution">
    <text evidence="5">The sequence shown here is derived from an EMBL/GenBank/DDBJ whole genome shotgun (WGS) entry which is preliminary data.</text>
</comment>
<keyword evidence="6" id="KW-1185">Reference proteome</keyword>
<evidence type="ECO:0000256" key="3">
    <source>
        <dbReference type="ARBA" id="ARBA00022737"/>
    </source>
</evidence>
<dbReference type="PROSITE" id="PS00101">
    <property type="entry name" value="HEXAPEP_TRANSFERASES"/>
    <property type="match status" value="1"/>
</dbReference>
<dbReference type="SUPFAM" id="SSF51161">
    <property type="entry name" value="Trimeric LpxA-like enzymes"/>
    <property type="match status" value="1"/>
</dbReference>
<dbReference type="Pfam" id="PF14602">
    <property type="entry name" value="Hexapep_2"/>
    <property type="match status" value="1"/>
</dbReference>